<dbReference type="InterPro" id="IPR002110">
    <property type="entry name" value="Ankyrin_rpt"/>
</dbReference>
<gene>
    <name evidence="2" type="ORF">B9Z65_5072</name>
</gene>
<sequence>MTQQLPKGFTAWYKGQIQNIKRTVGKYEFYAMMYDFASDFEGDIISEQTRRKTSVHSVYVWLAATQDHSSTLTDALEFDNFALDRSGLYGAVLDVDQACAAGTTPLWQACLRGHFQHLQPLIAKGADVNAFNYKDFRRHSDNSSLDIVVRRGSTPLGLVERYHARRSGFEEAQALLLQAGAHVAA</sequence>
<accession>A0A2P7ZD09</accession>
<name>A0A2P7ZD09_9PEZI</name>
<keyword evidence="1" id="KW-0040">ANK repeat</keyword>
<dbReference type="AlphaFoldDB" id="A0A2P7ZD09"/>
<dbReference type="EMBL" id="NHZQ01000236">
    <property type="protein sequence ID" value="PSK46104.1"/>
    <property type="molecule type" value="Genomic_DNA"/>
</dbReference>
<dbReference type="Gene3D" id="1.25.40.20">
    <property type="entry name" value="Ankyrin repeat-containing domain"/>
    <property type="match status" value="1"/>
</dbReference>
<dbReference type="PROSITE" id="PS50297">
    <property type="entry name" value="ANK_REP_REGION"/>
    <property type="match status" value="1"/>
</dbReference>
<evidence type="ECO:0000313" key="3">
    <source>
        <dbReference type="Proteomes" id="UP000243723"/>
    </source>
</evidence>
<dbReference type="Proteomes" id="UP000243723">
    <property type="component" value="Unassembled WGS sequence"/>
</dbReference>
<dbReference type="SUPFAM" id="SSF48403">
    <property type="entry name" value="Ankyrin repeat"/>
    <property type="match status" value="1"/>
</dbReference>
<feature type="repeat" description="ANK" evidence="1">
    <location>
        <begin position="101"/>
        <end position="133"/>
    </location>
</feature>
<dbReference type="PROSITE" id="PS50088">
    <property type="entry name" value="ANK_REPEAT"/>
    <property type="match status" value="1"/>
</dbReference>
<dbReference type="OrthoDB" id="194358at2759"/>
<proteinExistence type="predicted"/>
<evidence type="ECO:0000256" key="1">
    <source>
        <dbReference type="PROSITE-ProRule" id="PRU00023"/>
    </source>
</evidence>
<comment type="caution">
    <text evidence="2">The sequence shown here is derived from an EMBL/GenBank/DDBJ whole genome shotgun (WGS) entry which is preliminary data.</text>
</comment>
<reference evidence="2 3" key="1">
    <citation type="submission" date="2017-05" db="EMBL/GenBank/DDBJ databases">
        <title>Draft genome sequence of Elsinoe australis.</title>
        <authorList>
            <person name="Cheng Q."/>
        </authorList>
    </citation>
    <scope>NUCLEOTIDE SEQUENCE [LARGE SCALE GENOMIC DNA]</scope>
    <source>
        <strain evidence="2 3">NL1</strain>
    </source>
</reference>
<dbReference type="InterPro" id="IPR036770">
    <property type="entry name" value="Ankyrin_rpt-contain_sf"/>
</dbReference>
<protein>
    <submittedName>
        <fullName evidence="2">Uncharacterized protein</fullName>
    </submittedName>
</protein>
<evidence type="ECO:0000313" key="2">
    <source>
        <dbReference type="EMBL" id="PSK46104.1"/>
    </source>
</evidence>
<organism evidence="2 3">
    <name type="scientific">Elsinoe australis</name>
    <dbReference type="NCBI Taxonomy" id="40998"/>
    <lineage>
        <taxon>Eukaryota</taxon>
        <taxon>Fungi</taxon>
        <taxon>Dikarya</taxon>
        <taxon>Ascomycota</taxon>
        <taxon>Pezizomycotina</taxon>
        <taxon>Dothideomycetes</taxon>
        <taxon>Dothideomycetidae</taxon>
        <taxon>Myriangiales</taxon>
        <taxon>Elsinoaceae</taxon>
        <taxon>Elsinoe</taxon>
    </lineage>
</organism>
<dbReference type="Pfam" id="PF00023">
    <property type="entry name" value="Ank"/>
    <property type="match status" value="1"/>
</dbReference>
<keyword evidence="3" id="KW-1185">Reference proteome</keyword>